<dbReference type="EMBL" id="LSYV01000014">
    <property type="protein sequence ID" value="KXZ51282.1"/>
    <property type="molecule type" value="Genomic_DNA"/>
</dbReference>
<reference evidence="2" key="1">
    <citation type="journal article" date="2016" name="Nat. Commun.">
        <title>The Gonium pectorale genome demonstrates co-option of cell cycle regulation during the evolution of multicellularity.</title>
        <authorList>
            <person name="Hanschen E.R."/>
            <person name="Marriage T.N."/>
            <person name="Ferris P.J."/>
            <person name="Hamaji T."/>
            <person name="Toyoda A."/>
            <person name="Fujiyama A."/>
            <person name="Neme R."/>
            <person name="Noguchi H."/>
            <person name="Minakuchi Y."/>
            <person name="Suzuki M."/>
            <person name="Kawai-Toyooka H."/>
            <person name="Smith D.R."/>
            <person name="Sparks H."/>
            <person name="Anderson J."/>
            <person name="Bakaric R."/>
            <person name="Luria V."/>
            <person name="Karger A."/>
            <person name="Kirschner M.W."/>
            <person name="Durand P.M."/>
            <person name="Michod R.E."/>
            <person name="Nozaki H."/>
            <person name="Olson B.J."/>
        </authorList>
    </citation>
    <scope>NUCLEOTIDE SEQUENCE [LARGE SCALE GENOMIC DNA]</scope>
    <source>
        <strain evidence="2">NIES-2863</strain>
    </source>
</reference>
<sequence>MPAEPLLKKVKIAESPSTLAGQANWHRYAFQPSLSTAVPLGRPAVPESLDKAAHVFGQQCAGMDPEKQRIMTKAYGTAMEATARYAAAGIGITPRNSLFAPFQRSIAGADKVVHDTANGVV</sequence>
<protein>
    <submittedName>
        <fullName evidence="1">Uncharacterized protein</fullName>
    </submittedName>
</protein>
<keyword evidence="2" id="KW-1185">Reference proteome</keyword>
<accession>A0A150GNH6</accession>
<dbReference type="Proteomes" id="UP000075714">
    <property type="component" value="Unassembled WGS sequence"/>
</dbReference>
<gene>
    <name evidence="1" type="ORF">GPECTOR_13g769</name>
</gene>
<comment type="caution">
    <text evidence="1">The sequence shown here is derived from an EMBL/GenBank/DDBJ whole genome shotgun (WGS) entry which is preliminary data.</text>
</comment>
<name>A0A150GNH6_GONPE</name>
<dbReference type="AlphaFoldDB" id="A0A150GNH6"/>
<proteinExistence type="predicted"/>
<evidence type="ECO:0000313" key="2">
    <source>
        <dbReference type="Proteomes" id="UP000075714"/>
    </source>
</evidence>
<organism evidence="1 2">
    <name type="scientific">Gonium pectorale</name>
    <name type="common">Green alga</name>
    <dbReference type="NCBI Taxonomy" id="33097"/>
    <lineage>
        <taxon>Eukaryota</taxon>
        <taxon>Viridiplantae</taxon>
        <taxon>Chlorophyta</taxon>
        <taxon>core chlorophytes</taxon>
        <taxon>Chlorophyceae</taxon>
        <taxon>CS clade</taxon>
        <taxon>Chlamydomonadales</taxon>
        <taxon>Volvocaceae</taxon>
        <taxon>Gonium</taxon>
    </lineage>
</organism>
<evidence type="ECO:0000313" key="1">
    <source>
        <dbReference type="EMBL" id="KXZ51282.1"/>
    </source>
</evidence>